<dbReference type="EMBL" id="CAKXAJ010026044">
    <property type="protein sequence ID" value="CAH2253046.1"/>
    <property type="molecule type" value="Genomic_DNA"/>
</dbReference>
<evidence type="ECO:0000313" key="1">
    <source>
        <dbReference type="EMBL" id="CAH2253046.1"/>
    </source>
</evidence>
<dbReference type="Proteomes" id="UP000838756">
    <property type="component" value="Unassembled WGS sequence"/>
</dbReference>
<sequence>MILPNKDAELNAGIRNRYIEGWQRSRTEQHLQTLYNKEEVPTQAIEEFKRKVEQEQRVHSDIELLTTMNINVSPSNTFKIF</sequence>
<comment type="caution">
    <text evidence="1">The sequence shown here is derived from an EMBL/GenBank/DDBJ whole genome shotgun (WGS) entry which is preliminary data.</text>
</comment>
<dbReference type="OrthoDB" id="6928135at2759"/>
<organism evidence="1 2">
    <name type="scientific">Pararge aegeria aegeria</name>
    <dbReference type="NCBI Taxonomy" id="348720"/>
    <lineage>
        <taxon>Eukaryota</taxon>
        <taxon>Metazoa</taxon>
        <taxon>Ecdysozoa</taxon>
        <taxon>Arthropoda</taxon>
        <taxon>Hexapoda</taxon>
        <taxon>Insecta</taxon>
        <taxon>Pterygota</taxon>
        <taxon>Neoptera</taxon>
        <taxon>Endopterygota</taxon>
        <taxon>Lepidoptera</taxon>
        <taxon>Glossata</taxon>
        <taxon>Ditrysia</taxon>
        <taxon>Papilionoidea</taxon>
        <taxon>Nymphalidae</taxon>
        <taxon>Satyrinae</taxon>
        <taxon>Satyrini</taxon>
        <taxon>Parargina</taxon>
        <taxon>Pararge</taxon>
    </lineage>
</organism>
<gene>
    <name evidence="1" type="primary">jg13556</name>
    <name evidence="1" type="ORF">PAEG_LOCUS22480</name>
</gene>
<dbReference type="AlphaFoldDB" id="A0A8S4S9K2"/>
<proteinExistence type="predicted"/>
<keyword evidence="2" id="KW-1185">Reference proteome</keyword>
<reference evidence="1" key="1">
    <citation type="submission" date="2022-03" db="EMBL/GenBank/DDBJ databases">
        <authorList>
            <person name="Lindestad O."/>
        </authorList>
    </citation>
    <scope>NUCLEOTIDE SEQUENCE</scope>
</reference>
<name>A0A8S4S9K2_9NEOP</name>
<evidence type="ECO:0000313" key="2">
    <source>
        <dbReference type="Proteomes" id="UP000838756"/>
    </source>
</evidence>
<protein>
    <submittedName>
        <fullName evidence="1">Jg13556 protein</fullName>
    </submittedName>
</protein>
<accession>A0A8S4S9K2</accession>